<reference evidence="5" key="1">
    <citation type="submission" date="2025-08" db="UniProtKB">
        <authorList>
            <consortium name="Ensembl"/>
        </authorList>
    </citation>
    <scope>IDENTIFICATION</scope>
</reference>
<dbReference type="InterPro" id="IPR001304">
    <property type="entry name" value="C-type_lectin-like"/>
</dbReference>
<evidence type="ECO:0000256" key="1">
    <source>
        <dbReference type="ARBA" id="ARBA00004401"/>
    </source>
</evidence>
<dbReference type="Gene3D" id="3.10.100.10">
    <property type="entry name" value="Mannose-Binding Protein A, subunit A"/>
    <property type="match status" value="1"/>
</dbReference>
<dbReference type="InterPro" id="IPR018378">
    <property type="entry name" value="C-type_lectin_CS"/>
</dbReference>
<evidence type="ECO:0000313" key="6">
    <source>
        <dbReference type="Proteomes" id="UP000265000"/>
    </source>
</evidence>
<organism evidence="5 6">
    <name type="scientific">Fundulus heteroclitus</name>
    <name type="common">Killifish</name>
    <name type="synonym">Mummichog</name>
    <dbReference type="NCBI Taxonomy" id="8078"/>
    <lineage>
        <taxon>Eukaryota</taxon>
        <taxon>Metazoa</taxon>
        <taxon>Chordata</taxon>
        <taxon>Craniata</taxon>
        <taxon>Vertebrata</taxon>
        <taxon>Euteleostomi</taxon>
        <taxon>Actinopterygii</taxon>
        <taxon>Neopterygii</taxon>
        <taxon>Teleostei</taxon>
        <taxon>Neoteleostei</taxon>
        <taxon>Acanthomorphata</taxon>
        <taxon>Ovalentaria</taxon>
        <taxon>Atherinomorphae</taxon>
        <taxon>Cyprinodontiformes</taxon>
        <taxon>Fundulidae</taxon>
        <taxon>Fundulus</taxon>
    </lineage>
</organism>
<keyword evidence="2" id="KW-0430">Lectin</keyword>
<evidence type="ECO:0000256" key="3">
    <source>
        <dbReference type="ARBA" id="ARBA00023157"/>
    </source>
</evidence>
<keyword evidence="3" id="KW-1015">Disulfide bond</keyword>
<dbReference type="InterPro" id="IPR050828">
    <property type="entry name" value="C-type_lectin/matrix_domain"/>
</dbReference>
<evidence type="ECO:0000256" key="2">
    <source>
        <dbReference type="ARBA" id="ARBA00022734"/>
    </source>
</evidence>
<dbReference type="PROSITE" id="PS50041">
    <property type="entry name" value="C_TYPE_LECTIN_2"/>
    <property type="match status" value="1"/>
</dbReference>
<feature type="domain" description="C-type lectin" evidence="4">
    <location>
        <begin position="25"/>
        <end position="126"/>
    </location>
</feature>
<dbReference type="Proteomes" id="UP000265000">
    <property type="component" value="Unplaced"/>
</dbReference>
<proteinExistence type="predicted"/>
<dbReference type="PANTHER" id="PTHR45710">
    <property type="entry name" value="C-TYPE LECTIN DOMAIN-CONTAINING PROTEIN 180"/>
    <property type="match status" value="1"/>
</dbReference>
<keyword evidence="6" id="KW-1185">Reference proteome</keyword>
<name>A0A3Q2QUA7_FUNHE</name>
<dbReference type="STRING" id="8078.ENSFHEP00000031304"/>
<dbReference type="CDD" id="cd03590">
    <property type="entry name" value="CLECT_DC-SIGN_like"/>
    <property type="match status" value="1"/>
</dbReference>
<dbReference type="AlphaFoldDB" id="A0A3Q2QUA7"/>
<comment type="subcellular location">
    <subcellularLocation>
        <location evidence="1">Cell membrane</location>
        <topology evidence="1">Single-pass type II membrane protein</topology>
    </subcellularLocation>
</comment>
<dbReference type="GO" id="GO:0005886">
    <property type="term" value="C:plasma membrane"/>
    <property type="evidence" value="ECO:0007669"/>
    <property type="project" value="UniProtKB-SubCell"/>
</dbReference>
<sequence length="142" mass="16735">KNLTEERDELKKEINNLEQPGWTLFGGSAYFVSPTKRTWEESRSYCQSKGADLMVINSIEEQNFANNFRKYMWIGLSDLETEGKWKWVDGTPLTTRFTHRCLIKNFNSEGSWNDAECGNENYWICEKNLNSIKCPSPIWRHR</sequence>
<evidence type="ECO:0000313" key="5">
    <source>
        <dbReference type="Ensembl" id="ENSFHEP00000031304.1"/>
    </source>
</evidence>
<dbReference type="InterPro" id="IPR033989">
    <property type="entry name" value="CD209-like_CTLD"/>
</dbReference>
<dbReference type="InterPro" id="IPR016186">
    <property type="entry name" value="C-type_lectin-like/link_sf"/>
</dbReference>
<dbReference type="PANTHER" id="PTHR45710:SF26">
    <property type="entry name" value="RH26557P"/>
    <property type="match status" value="1"/>
</dbReference>
<dbReference type="GeneTree" id="ENSGT01020000230338"/>
<dbReference type="GO" id="GO:0030246">
    <property type="term" value="F:carbohydrate binding"/>
    <property type="evidence" value="ECO:0007669"/>
    <property type="project" value="UniProtKB-KW"/>
</dbReference>
<dbReference type="SMART" id="SM00034">
    <property type="entry name" value="CLECT"/>
    <property type="match status" value="1"/>
</dbReference>
<dbReference type="InterPro" id="IPR016187">
    <property type="entry name" value="CTDL_fold"/>
</dbReference>
<dbReference type="SUPFAM" id="SSF56436">
    <property type="entry name" value="C-type lectin-like"/>
    <property type="match status" value="1"/>
</dbReference>
<dbReference type="PROSITE" id="PS00615">
    <property type="entry name" value="C_TYPE_LECTIN_1"/>
    <property type="match status" value="1"/>
</dbReference>
<accession>A0A3Q2QUA7</accession>
<dbReference type="Ensembl" id="ENSFHET00000023587.1">
    <property type="protein sequence ID" value="ENSFHEP00000031304.1"/>
    <property type="gene ID" value="ENSFHEG00000017109.1"/>
</dbReference>
<evidence type="ECO:0000259" key="4">
    <source>
        <dbReference type="PROSITE" id="PS50041"/>
    </source>
</evidence>
<dbReference type="Pfam" id="PF00059">
    <property type="entry name" value="Lectin_C"/>
    <property type="match status" value="1"/>
</dbReference>
<reference evidence="5" key="2">
    <citation type="submission" date="2025-09" db="UniProtKB">
        <authorList>
            <consortium name="Ensembl"/>
        </authorList>
    </citation>
    <scope>IDENTIFICATION</scope>
</reference>
<protein>
    <recommendedName>
        <fullName evidence="4">C-type lectin domain-containing protein</fullName>
    </recommendedName>
</protein>